<name>A0A0A9XP27_LYGHE</name>
<reference evidence="2" key="2">
    <citation type="submission" date="2014-07" db="EMBL/GenBank/DDBJ databases">
        <authorList>
            <person name="Hull J."/>
        </authorList>
    </citation>
    <scope>NUCLEOTIDE SEQUENCE</scope>
</reference>
<feature type="non-terminal residue" evidence="2">
    <location>
        <position position="1"/>
    </location>
</feature>
<feature type="non-terminal residue" evidence="2">
    <location>
        <position position="134"/>
    </location>
</feature>
<feature type="transmembrane region" description="Helical" evidence="1">
    <location>
        <begin position="39"/>
        <end position="59"/>
    </location>
</feature>
<protein>
    <submittedName>
        <fullName evidence="2">Uncharacterized protein</fullName>
    </submittedName>
</protein>
<keyword evidence="1" id="KW-0812">Transmembrane</keyword>
<dbReference type="EMBL" id="GBHO01021905">
    <property type="protein sequence ID" value="JAG21699.1"/>
    <property type="molecule type" value="Transcribed_RNA"/>
</dbReference>
<sequence>WQKGRYNIHREGILKMPECNFSHHVNVDKFPQAKRRKKLVIVFIQKVVFHLVSLVTMIVCAEVLEAKFSTGDFFMMRTLRDTFMSTGNKRFGGTGRTINNVYDVVSAADYVSNTIADISGVWPNGKEIVGSMRV</sequence>
<dbReference type="AlphaFoldDB" id="A0A0A9XP27"/>
<evidence type="ECO:0000313" key="2">
    <source>
        <dbReference type="EMBL" id="JAG21699.1"/>
    </source>
</evidence>
<organism evidence="2">
    <name type="scientific">Lygus hesperus</name>
    <name type="common">Western plant bug</name>
    <dbReference type="NCBI Taxonomy" id="30085"/>
    <lineage>
        <taxon>Eukaryota</taxon>
        <taxon>Metazoa</taxon>
        <taxon>Ecdysozoa</taxon>
        <taxon>Arthropoda</taxon>
        <taxon>Hexapoda</taxon>
        <taxon>Insecta</taxon>
        <taxon>Pterygota</taxon>
        <taxon>Neoptera</taxon>
        <taxon>Paraneoptera</taxon>
        <taxon>Hemiptera</taxon>
        <taxon>Heteroptera</taxon>
        <taxon>Panheteroptera</taxon>
        <taxon>Cimicomorpha</taxon>
        <taxon>Miridae</taxon>
        <taxon>Mirini</taxon>
        <taxon>Lygus</taxon>
    </lineage>
</organism>
<gene>
    <name evidence="2" type="ORF">CM83_3957</name>
</gene>
<proteinExistence type="predicted"/>
<keyword evidence="1" id="KW-0472">Membrane</keyword>
<evidence type="ECO:0000256" key="1">
    <source>
        <dbReference type="SAM" id="Phobius"/>
    </source>
</evidence>
<accession>A0A0A9XP27</accession>
<keyword evidence="1" id="KW-1133">Transmembrane helix</keyword>
<reference evidence="2" key="1">
    <citation type="journal article" date="2014" name="PLoS ONE">
        <title>Transcriptome-Based Identification of ABC Transporters in the Western Tarnished Plant Bug Lygus hesperus.</title>
        <authorList>
            <person name="Hull J.J."/>
            <person name="Chaney K."/>
            <person name="Geib S.M."/>
            <person name="Fabrick J.A."/>
            <person name="Brent C.S."/>
            <person name="Walsh D."/>
            <person name="Lavine L.C."/>
        </authorList>
    </citation>
    <scope>NUCLEOTIDE SEQUENCE</scope>
</reference>